<dbReference type="VEuPathDB" id="CryptoDB:GNI_156520"/>
<organism evidence="2 3">
    <name type="scientific">Gregarina niphandrodes</name>
    <name type="common">Septate eugregarine</name>
    <dbReference type="NCBI Taxonomy" id="110365"/>
    <lineage>
        <taxon>Eukaryota</taxon>
        <taxon>Sar</taxon>
        <taxon>Alveolata</taxon>
        <taxon>Apicomplexa</taxon>
        <taxon>Conoidasida</taxon>
        <taxon>Gregarinasina</taxon>
        <taxon>Eugregarinorida</taxon>
        <taxon>Gregarinidae</taxon>
        <taxon>Gregarina</taxon>
    </lineage>
</organism>
<sequence length="667" mass="74629">MRCCRHSLDTSFGLRTIVLGVRPSPGFPENASPPKRARVSTWSPQDRDPRPLSHLGPGDNFLDDLLGFFEDSAGDSPLGWTNKAAVGSMAVTNTYGYGDQPLLGTFLGTEPNPGEGSQVVFLDRSLEGTSFGTDPDEETGDQDTDVHSVDDSQIVLVDQALESTSFGTGPDEETGDQDTDVRSVEDDRQIVFVDRSLEGGSFALPSNILPVGDSVRPIVAHVRSFEIATVSEKRLALKPLYLTWAHSILSRGWGHLAPFEVEGLSVFGLAARAEEWERAGRENVTLSACPLTLSVRGKWTEKRFRAWLEHGQPTSDSIRKRRGRSVSMDRVDEAVRDVVETWPVSGPGSRSFNGRMRAWWCNKGAEFAPPPGVRGVRSMEFYRLVIEKLGGLGVPIAQVPKAMRREWRRHRIREAAVLHGLPVSDDLPPHLVCRSGRKFQIATAAEANLRIESPYLVWAYDVLHHGWWGLLPPALLCSSLSVFGLAAAAREWVRTREAPSTLNADCYCCTETGIQHSISSCERCEAPWSTEEFWEWLRARHPSRTLHLSLGRKTPSPSIKPPPVANVFVLNTRSDVEETINAVGFDSPRVREDERSSPSVTNEWDFGDFRSLRSGFRKRVGRWWAGFTKPVKEGLERWEFERVMLYQFGQRFRQRPAATLRDVLRRS</sequence>
<feature type="region of interest" description="Disordered" evidence="1">
    <location>
        <begin position="127"/>
        <end position="146"/>
    </location>
</feature>
<evidence type="ECO:0000256" key="1">
    <source>
        <dbReference type="SAM" id="MobiDB-lite"/>
    </source>
</evidence>
<dbReference type="RefSeq" id="XP_011132927.1">
    <property type="nucleotide sequence ID" value="XM_011134625.1"/>
</dbReference>
<evidence type="ECO:0000313" key="3">
    <source>
        <dbReference type="Proteomes" id="UP000019763"/>
    </source>
</evidence>
<evidence type="ECO:0000313" key="2">
    <source>
        <dbReference type="EMBL" id="EZG43884.1"/>
    </source>
</evidence>
<dbReference type="AlphaFoldDB" id="A0A023AZH7"/>
<comment type="caution">
    <text evidence="2">The sequence shown here is derived from an EMBL/GenBank/DDBJ whole genome shotgun (WGS) entry which is preliminary data.</text>
</comment>
<dbReference type="GeneID" id="22915420"/>
<dbReference type="EMBL" id="AFNH02001168">
    <property type="protein sequence ID" value="EZG43884.1"/>
    <property type="molecule type" value="Genomic_DNA"/>
</dbReference>
<protein>
    <submittedName>
        <fullName evidence="2">Uncharacterized protein</fullName>
    </submittedName>
</protein>
<dbReference type="Proteomes" id="UP000019763">
    <property type="component" value="Unassembled WGS sequence"/>
</dbReference>
<feature type="compositionally biased region" description="Acidic residues" evidence="1">
    <location>
        <begin position="134"/>
        <end position="143"/>
    </location>
</feature>
<keyword evidence="3" id="KW-1185">Reference proteome</keyword>
<accession>A0A023AZH7</accession>
<feature type="region of interest" description="Disordered" evidence="1">
    <location>
        <begin position="163"/>
        <end position="182"/>
    </location>
</feature>
<gene>
    <name evidence="2" type="ORF">GNI_156520</name>
</gene>
<reference evidence="2" key="1">
    <citation type="submission" date="2013-12" db="EMBL/GenBank/DDBJ databases">
        <authorList>
            <person name="Omoto C.K."/>
            <person name="Sibley D."/>
            <person name="Venepally P."/>
            <person name="Hadjithomas M."/>
            <person name="Karamycheva S."/>
            <person name="Brunk B."/>
            <person name="Roos D."/>
            <person name="Caler E."/>
            <person name="Lorenzi H."/>
        </authorList>
    </citation>
    <scope>NUCLEOTIDE SEQUENCE</scope>
</reference>
<feature type="region of interest" description="Disordered" evidence="1">
    <location>
        <begin position="23"/>
        <end position="54"/>
    </location>
</feature>
<name>A0A023AZH7_GRENI</name>
<proteinExistence type="predicted"/>